<reference evidence="2" key="2">
    <citation type="submission" date="2015-01" db="EMBL/GenBank/DDBJ databases">
        <title>Evolutionary Origins and Diversification of the Mycorrhizal Mutualists.</title>
        <authorList>
            <consortium name="DOE Joint Genome Institute"/>
            <consortium name="Mycorrhizal Genomics Consortium"/>
            <person name="Kohler A."/>
            <person name="Kuo A."/>
            <person name="Nagy L.G."/>
            <person name="Floudas D."/>
            <person name="Copeland A."/>
            <person name="Barry K.W."/>
            <person name="Cichocki N."/>
            <person name="Veneault-Fourrey C."/>
            <person name="LaButti K."/>
            <person name="Lindquist E.A."/>
            <person name="Lipzen A."/>
            <person name="Lundell T."/>
            <person name="Morin E."/>
            <person name="Murat C."/>
            <person name="Riley R."/>
            <person name="Ohm R."/>
            <person name="Sun H."/>
            <person name="Tunlid A."/>
            <person name="Henrissat B."/>
            <person name="Grigoriev I.V."/>
            <person name="Hibbett D.S."/>
            <person name="Martin F."/>
        </authorList>
    </citation>
    <scope>NUCLEOTIDE SEQUENCE [LARGE SCALE GENOMIC DNA]</scope>
    <source>
        <strain evidence="2">Marx 270</strain>
    </source>
</reference>
<dbReference type="InParanoid" id="A0A0C3I697"/>
<proteinExistence type="predicted"/>
<dbReference type="OrthoDB" id="8964853at2759"/>
<organism evidence="1 2">
    <name type="scientific">Pisolithus tinctorius Marx 270</name>
    <dbReference type="NCBI Taxonomy" id="870435"/>
    <lineage>
        <taxon>Eukaryota</taxon>
        <taxon>Fungi</taxon>
        <taxon>Dikarya</taxon>
        <taxon>Basidiomycota</taxon>
        <taxon>Agaricomycotina</taxon>
        <taxon>Agaricomycetes</taxon>
        <taxon>Agaricomycetidae</taxon>
        <taxon>Boletales</taxon>
        <taxon>Sclerodermatineae</taxon>
        <taxon>Pisolithaceae</taxon>
        <taxon>Pisolithus</taxon>
    </lineage>
</organism>
<protein>
    <submittedName>
        <fullName evidence="1">Uncharacterized protein</fullName>
    </submittedName>
</protein>
<keyword evidence="2" id="KW-1185">Reference proteome</keyword>
<dbReference type="Proteomes" id="UP000054217">
    <property type="component" value="Unassembled WGS sequence"/>
</dbReference>
<dbReference type="EMBL" id="KN832440">
    <property type="protein sequence ID" value="KIN92727.1"/>
    <property type="molecule type" value="Genomic_DNA"/>
</dbReference>
<dbReference type="HOGENOM" id="CLU_1441589_0_0_1"/>
<gene>
    <name evidence="1" type="ORF">M404DRAFT_36787</name>
</gene>
<sequence length="188" mass="20616">MVLNSKIEIVPLSGPGASGSGIDEGDSPFDGLDEADIEVGAQPTTPMDDTDDMMSENATAITKNAAAIGANPGFANVDQARSLPRCLCRCRLRTRLYPATYEPQAFGGQFFTGQHHLQQSLDNDKVPAWTNTFANTTAAFPRQMQQHPMISHPVHTPSSAADHARIFENSKRQRQQLLAMRQHQQSQR</sequence>
<dbReference type="AlphaFoldDB" id="A0A0C3I697"/>
<dbReference type="STRING" id="870435.A0A0C3I697"/>
<evidence type="ECO:0000313" key="1">
    <source>
        <dbReference type="EMBL" id="KIN92727.1"/>
    </source>
</evidence>
<name>A0A0C3I697_PISTI</name>
<evidence type="ECO:0000313" key="2">
    <source>
        <dbReference type="Proteomes" id="UP000054217"/>
    </source>
</evidence>
<accession>A0A0C3I697</accession>
<reference evidence="1 2" key="1">
    <citation type="submission" date="2014-04" db="EMBL/GenBank/DDBJ databases">
        <authorList>
            <consortium name="DOE Joint Genome Institute"/>
            <person name="Kuo A."/>
            <person name="Kohler A."/>
            <person name="Costa M.D."/>
            <person name="Nagy L.G."/>
            <person name="Floudas D."/>
            <person name="Copeland A."/>
            <person name="Barry K.W."/>
            <person name="Cichocki N."/>
            <person name="Veneault-Fourrey C."/>
            <person name="LaButti K."/>
            <person name="Lindquist E.A."/>
            <person name="Lipzen A."/>
            <person name="Lundell T."/>
            <person name="Morin E."/>
            <person name="Murat C."/>
            <person name="Sun H."/>
            <person name="Tunlid A."/>
            <person name="Henrissat B."/>
            <person name="Grigoriev I.V."/>
            <person name="Hibbett D.S."/>
            <person name="Martin F."/>
            <person name="Nordberg H.P."/>
            <person name="Cantor M.N."/>
            <person name="Hua S.X."/>
        </authorList>
    </citation>
    <scope>NUCLEOTIDE SEQUENCE [LARGE SCALE GENOMIC DNA]</scope>
    <source>
        <strain evidence="1 2">Marx 270</strain>
    </source>
</reference>